<dbReference type="Pfam" id="PF07759">
    <property type="entry name" value="DUF1615"/>
    <property type="match status" value="1"/>
</dbReference>
<dbReference type="AlphaFoldDB" id="A0A1I4UG59"/>
<sequence>MHIPAFIMHTALLIKSSDGRSYRERRDNVRNERGLRAIVDDLVDRLPLGQTLFGSHNPLHTGGPMQVGIVFAQAHAEGYPWPVDQTVRREVFTCNGDIYFGIMPLLGYPADYRESLYRFADDNAG</sequence>
<gene>
    <name evidence="1" type="ORF">SAMN05216516_101111</name>
</gene>
<proteinExistence type="predicted"/>
<evidence type="ECO:0000313" key="2">
    <source>
        <dbReference type="Proteomes" id="UP000242222"/>
    </source>
</evidence>
<organism evidence="1 2">
    <name type="scientific">Izhakiella capsodis</name>
    <dbReference type="NCBI Taxonomy" id="1367852"/>
    <lineage>
        <taxon>Bacteria</taxon>
        <taxon>Pseudomonadati</taxon>
        <taxon>Pseudomonadota</taxon>
        <taxon>Gammaproteobacteria</taxon>
        <taxon>Enterobacterales</taxon>
        <taxon>Erwiniaceae</taxon>
        <taxon>Izhakiella</taxon>
    </lineage>
</organism>
<name>A0A1I4UG59_9GAMM</name>
<dbReference type="InterPro" id="IPR011673">
    <property type="entry name" value="DUF1615"/>
</dbReference>
<dbReference type="Proteomes" id="UP000242222">
    <property type="component" value="Unassembled WGS sequence"/>
</dbReference>
<dbReference type="EMBL" id="FOVC01000001">
    <property type="protein sequence ID" value="SFM87969.1"/>
    <property type="molecule type" value="Genomic_DNA"/>
</dbReference>
<protein>
    <submittedName>
        <fullName evidence="1">Uncharacterized protein</fullName>
    </submittedName>
</protein>
<reference evidence="2" key="1">
    <citation type="submission" date="2016-10" db="EMBL/GenBank/DDBJ databases">
        <authorList>
            <person name="Varghese N."/>
            <person name="Submissions S."/>
        </authorList>
    </citation>
    <scope>NUCLEOTIDE SEQUENCE [LARGE SCALE GENOMIC DNA]</scope>
    <source>
        <strain evidence="2">N6PO6</strain>
    </source>
</reference>
<keyword evidence="2" id="KW-1185">Reference proteome</keyword>
<accession>A0A1I4UG59</accession>
<dbReference type="STRING" id="1367852.SAMN05216516_101111"/>
<evidence type="ECO:0000313" key="1">
    <source>
        <dbReference type="EMBL" id="SFM87969.1"/>
    </source>
</evidence>